<gene>
    <name evidence="2" type="ORF">ENKO_35670</name>
</gene>
<dbReference type="RefSeq" id="WP_088220832.1">
    <property type="nucleotide sequence ID" value="NZ_AP024590.1"/>
</dbReference>
<evidence type="ECO:0008006" key="4">
    <source>
        <dbReference type="Google" id="ProtNLM"/>
    </source>
</evidence>
<feature type="signal peptide" evidence="1">
    <location>
        <begin position="1"/>
        <end position="20"/>
    </location>
</feature>
<evidence type="ECO:0000313" key="2">
    <source>
        <dbReference type="EMBL" id="BCU56973.1"/>
    </source>
</evidence>
<dbReference type="Proteomes" id="UP000682928">
    <property type="component" value="Chromosome"/>
</dbReference>
<keyword evidence="1" id="KW-0732">Signal</keyword>
<sequence>MKLKKIIAGLLLLLPVMAQAQQAFSTPEQAASTLISAIQDQNDSALTHLLGDDWHQILPPDGADPQAVARFLRDWQISHQIDEQNGVAHLSVGRSQWQLPIPMVKTAAGWQFDTARAADEILTRTLGRNELSAITALQAYGDAQQDYFALNQHYALKLISSEGKKDGLYWPVSSGEVPSPLGPAFSPRAPGEGYHGYRFRLLTADAQGDNARAALLAWPVEYAKTGVTTFVIDGQDRIYQQDFGAQTAQKVEGITQFMPDQAWQPVQP</sequence>
<evidence type="ECO:0000313" key="3">
    <source>
        <dbReference type="Proteomes" id="UP000682928"/>
    </source>
</evidence>
<organism evidence="2 3">
    <name type="scientific">Enterobacter kobei</name>
    <dbReference type="NCBI Taxonomy" id="208224"/>
    <lineage>
        <taxon>Bacteria</taxon>
        <taxon>Pseudomonadati</taxon>
        <taxon>Pseudomonadota</taxon>
        <taxon>Gammaproteobacteria</taxon>
        <taxon>Enterobacterales</taxon>
        <taxon>Enterobacteriaceae</taxon>
        <taxon>Enterobacter</taxon>
        <taxon>Enterobacter cloacae complex</taxon>
    </lineage>
</organism>
<proteinExistence type="predicted"/>
<dbReference type="AlphaFoldDB" id="A0AA86IUM3"/>
<evidence type="ECO:0000256" key="1">
    <source>
        <dbReference type="SAM" id="SignalP"/>
    </source>
</evidence>
<dbReference type="InterPro" id="IPR021556">
    <property type="entry name" value="DUF2950"/>
</dbReference>
<feature type="chain" id="PRO_5041709529" description="DUF2950 family protein" evidence="1">
    <location>
        <begin position="21"/>
        <end position="268"/>
    </location>
</feature>
<reference evidence="2" key="1">
    <citation type="submission" date="2021-04" db="EMBL/GenBank/DDBJ databases">
        <title>Difference and commonality of drug resistance evolution in various bacteria. and drug sensitivity profiles.</title>
        <authorList>
            <person name="Maeda T."/>
            <person name="Shibai A."/>
            <person name="Kawada K."/>
            <person name="Kotani H."/>
            <person name="Tarusawa Y."/>
            <person name="Tanabe K."/>
            <person name="Furusawa C."/>
        </authorList>
    </citation>
    <scope>NUCLEOTIDE SEQUENCE</scope>
    <source>
        <strain evidence="2">JCM 8580</strain>
    </source>
</reference>
<name>A0AA86IUM3_9ENTR</name>
<protein>
    <recommendedName>
        <fullName evidence="4">DUF2950 family protein</fullName>
    </recommendedName>
</protein>
<dbReference type="Pfam" id="PF11453">
    <property type="entry name" value="DUF2950"/>
    <property type="match status" value="1"/>
</dbReference>
<dbReference type="EMBL" id="AP024590">
    <property type="protein sequence ID" value="BCU56973.1"/>
    <property type="molecule type" value="Genomic_DNA"/>
</dbReference>
<accession>A0AA86IUM3</accession>